<evidence type="ECO:0000259" key="1">
    <source>
        <dbReference type="Pfam" id="PF01863"/>
    </source>
</evidence>
<dbReference type="Gene3D" id="3.30.2010.10">
    <property type="entry name" value="Metalloproteases ('zincins'), catalytic domain"/>
    <property type="match status" value="1"/>
</dbReference>
<dbReference type="Pfam" id="PF01863">
    <property type="entry name" value="YgjP-like"/>
    <property type="match status" value="1"/>
</dbReference>
<dbReference type="OrthoDB" id="9811177at2"/>
<dbReference type="AlphaFoldDB" id="A0A370GFJ3"/>
<accession>A0A370GFJ3</accession>
<dbReference type="EMBL" id="QQAX01000014">
    <property type="protein sequence ID" value="RDI42582.1"/>
    <property type="molecule type" value="Genomic_DNA"/>
</dbReference>
<dbReference type="PANTHER" id="PTHR30399:SF1">
    <property type="entry name" value="UTP PYROPHOSPHATASE"/>
    <property type="match status" value="1"/>
</dbReference>
<evidence type="ECO:0000313" key="3">
    <source>
        <dbReference type="Proteomes" id="UP000254720"/>
    </source>
</evidence>
<reference evidence="2 3" key="1">
    <citation type="submission" date="2018-07" db="EMBL/GenBank/DDBJ databases">
        <title>Genomic Encyclopedia of Type Strains, Phase IV (KMG-IV): sequencing the most valuable type-strain genomes for metagenomic binning, comparative biology and taxonomic classification.</title>
        <authorList>
            <person name="Goeker M."/>
        </authorList>
    </citation>
    <scope>NUCLEOTIDE SEQUENCE [LARGE SCALE GENOMIC DNA]</scope>
    <source>
        <strain evidence="2 3">DSM 16500</strain>
    </source>
</reference>
<dbReference type="CDD" id="cd07344">
    <property type="entry name" value="M48_yhfN_like"/>
    <property type="match status" value="1"/>
</dbReference>
<feature type="domain" description="YgjP-like metallopeptidase" evidence="1">
    <location>
        <begin position="28"/>
        <end position="230"/>
    </location>
</feature>
<dbReference type="PANTHER" id="PTHR30399">
    <property type="entry name" value="UNCHARACTERIZED PROTEIN YGJP"/>
    <property type="match status" value="1"/>
</dbReference>
<evidence type="ECO:0000313" key="2">
    <source>
        <dbReference type="EMBL" id="RDI42582.1"/>
    </source>
</evidence>
<dbReference type="RefSeq" id="WP_114834646.1">
    <property type="nucleotide sequence ID" value="NZ_LR699115.1"/>
</dbReference>
<dbReference type="InterPro" id="IPR053136">
    <property type="entry name" value="UTP_pyrophosphatase-like"/>
</dbReference>
<proteinExistence type="predicted"/>
<protein>
    <recommendedName>
        <fullName evidence="1">YgjP-like metallopeptidase domain-containing protein</fullName>
    </recommendedName>
</protein>
<comment type="caution">
    <text evidence="2">The sequence shown here is derived from an EMBL/GenBank/DDBJ whole genome shotgun (WGS) entry which is preliminary data.</text>
</comment>
<name>A0A370GFJ3_9COXI</name>
<dbReference type="InterPro" id="IPR002725">
    <property type="entry name" value="YgjP-like_metallopeptidase"/>
</dbReference>
<dbReference type="Proteomes" id="UP000254720">
    <property type="component" value="Unassembled WGS sequence"/>
</dbReference>
<organism evidence="2 3">
    <name type="scientific">Aquicella lusitana</name>
    <dbReference type="NCBI Taxonomy" id="254246"/>
    <lineage>
        <taxon>Bacteria</taxon>
        <taxon>Pseudomonadati</taxon>
        <taxon>Pseudomonadota</taxon>
        <taxon>Gammaproteobacteria</taxon>
        <taxon>Legionellales</taxon>
        <taxon>Coxiellaceae</taxon>
        <taxon>Aquicella</taxon>
    </lineage>
</organism>
<keyword evidence="3" id="KW-1185">Reference proteome</keyword>
<sequence length="240" mass="28507">MSNNASINDTALITWPPLFFIRKHRRARHVKIRVTKTHQLEITVPYRFNIREIPAILEENRSWITKHLQRLQPWYPDVLPEKIDIHFLRQSWTVTYMACQSRLKLVCRPDNEIVLMGDVHNHETCKTLLGKWLKQQAKLVLIPLLEKLSLQTGLQYKHVTIRNQKSLWGSCTCDKAINLNYKLIFLPPELVTYVMIHELCHLRHLNHSPQFWALVAQFDPAWQDHRRSLRGTDQYIAPWL</sequence>
<gene>
    <name evidence="2" type="ORF">C8D86_11453</name>
</gene>